<reference evidence="3 4" key="1">
    <citation type="journal article" date="2020" name="Nat. Food">
        <title>A phased Vanilla planifolia genome enables genetic improvement of flavour and production.</title>
        <authorList>
            <person name="Hasing T."/>
            <person name="Tang H."/>
            <person name="Brym M."/>
            <person name="Khazi F."/>
            <person name="Huang T."/>
            <person name="Chambers A.H."/>
        </authorList>
    </citation>
    <scope>NUCLEOTIDE SEQUENCE [LARGE SCALE GENOMIC DNA]</scope>
    <source>
        <tissue evidence="1">Leaf</tissue>
    </source>
</reference>
<dbReference type="Proteomes" id="UP000636800">
    <property type="component" value="Unassembled WGS sequence"/>
</dbReference>
<organism evidence="1 4">
    <name type="scientific">Vanilla planifolia</name>
    <name type="common">Vanilla</name>
    <dbReference type="NCBI Taxonomy" id="51239"/>
    <lineage>
        <taxon>Eukaryota</taxon>
        <taxon>Viridiplantae</taxon>
        <taxon>Streptophyta</taxon>
        <taxon>Embryophyta</taxon>
        <taxon>Tracheophyta</taxon>
        <taxon>Spermatophyta</taxon>
        <taxon>Magnoliopsida</taxon>
        <taxon>Liliopsida</taxon>
        <taxon>Asparagales</taxon>
        <taxon>Orchidaceae</taxon>
        <taxon>Vanilloideae</taxon>
        <taxon>Vanilleae</taxon>
        <taxon>Vanilla</taxon>
    </lineage>
</organism>
<comment type="caution">
    <text evidence="1">The sequence shown here is derived from an EMBL/GenBank/DDBJ whole genome shotgun (WGS) entry which is preliminary data.</text>
</comment>
<dbReference type="Proteomes" id="UP000639772">
    <property type="component" value="Unassembled WGS sequence"/>
</dbReference>
<dbReference type="EMBL" id="JADCNL010000591">
    <property type="protein sequence ID" value="KAG0446308.1"/>
    <property type="molecule type" value="Genomic_DNA"/>
</dbReference>
<proteinExistence type="predicted"/>
<dbReference type="EMBL" id="JADCNM010000592">
    <property type="protein sequence ID" value="KAG0446293.1"/>
    <property type="molecule type" value="Genomic_DNA"/>
</dbReference>
<accession>A0A835P5L1</accession>
<keyword evidence="3" id="KW-1185">Reference proteome</keyword>
<gene>
    <name evidence="2" type="ORF">HPP92_028895</name>
    <name evidence="1" type="ORF">HPP92_028905</name>
</gene>
<evidence type="ECO:0000313" key="4">
    <source>
        <dbReference type="Proteomes" id="UP000639772"/>
    </source>
</evidence>
<evidence type="ECO:0000313" key="2">
    <source>
        <dbReference type="EMBL" id="KAG0446308.1"/>
    </source>
</evidence>
<dbReference type="AlphaFoldDB" id="A0A835P5L1"/>
<evidence type="ECO:0000313" key="3">
    <source>
        <dbReference type="Proteomes" id="UP000636800"/>
    </source>
</evidence>
<protein>
    <submittedName>
        <fullName evidence="1">Uncharacterized protein</fullName>
    </submittedName>
</protein>
<evidence type="ECO:0000313" key="1">
    <source>
        <dbReference type="EMBL" id="KAG0446293.1"/>
    </source>
</evidence>
<name>A0A835P5L1_VANPL</name>
<sequence>MPTQDTAHGGNCLKSSKMIQYFFLSKPPPHGSATRGSCSTPARTGWYQHNFIYYKTREADNPYRTFNNRYILPHLSNKPKATATAQFNLRSIAPVTRLVDSIMACSIIEAEEHLKKFVKYLNGLMITEDEEIEITVMKWSLTTLSDIKDEGHLI</sequence>